<evidence type="ECO:0000256" key="1">
    <source>
        <dbReference type="ARBA" id="ARBA00005771"/>
    </source>
</evidence>
<dbReference type="OrthoDB" id="205623at2759"/>
<dbReference type="SUPFAM" id="SSF50814">
    <property type="entry name" value="Lipocalins"/>
    <property type="match status" value="1"/>
</dbReference>
<name>A0A7R9KDH0_9ACAR</name>
<organism evidence="4">
    <name type="scientific">Medioppia subpectinata</name>
    <dbReference type="NCBI Taxonomy" id="1979941"/>
    <lineage>
        <taxon>Eukaryota</taxon>
        <taxon>Metazoa</taxon>
        <taxon>Ecdysozoa</taxon>
        <taxon>Arthropoda</taxon>
        <taxon>Chelicerata</taxon>
        <taxon>Arachnida</taxon>
        <taxon>Acari</taxon>
        <taxon>Acariformes</taxon>
        <taxon>Sarcoptiformes</taxon>
        <taxon>Oribatida</taxon>
        <taxon>Brachypylina</taxon>
        <taxon>Oppioidea</taxon>
        <taxon>Oppiidae</taxon>
        <taxon>Medioppia</taxon>
    </lineage>
</organism>
<sequence length="374" mass="42148">MVDFTGKYTLTSSDNFEAVLEYRGAPKEFIANVKNQSQELEISKTGDEYSMKSITGTNQVQESKYVLGHEHRETMPDGGTQASLVVSDGPNRHIHTVGVGEKQLTAVYELNDNELRVTITAGPVVAVHQDGTLEVGIGRSYDWLLAIKDFTVRPTDIWLCGYHKSGNTWLSEMVSLIMADGVVDRVRERPIEERVPNVFLNYEFNNQLQWFESIPVPRIINSHLQYKLMPSFKSTNCKVFNGDWCQHVNDYWLSYGSGKQPNVLFVAYEELVANAATMVRTIAHFLGKQFADKTVDTIVSHCSLDTMRDNPMANRAELLTTCGTPGARFVRKGVVGDWRSNMTDVESARFDRRYAQRLAAIGLRVCDDMADAQR</sequence>
<dbReference type="GO" id="GO:0008146">
    <property type="term" value="F:sulfotransferase activity"/>
    <property type="evidence" value="ECO:0007669"/>
    <property type="project" value="InterPro"/>
</dbReference>
<accession>A0A7R9KDH0</accession>
<comment type="similarity">
    <text evidence="1">Belongs to the sulfotransferase 1 family.</text>
</comment>
<dbReference type="Pfam" id="PF00685">
    <property type="entry name" value="Sulfotransfer_1"/>
    <property type="match status" value="1"/>
</dbReference>
<dbReference type="InterPro" id="IPR027417">
    <property type="entry name" value="P-loop_NTPase"/>
</dbReference>
<dbReference type="GO" id="GO:0008289">
    <property type="term" value="F:lipid binding"/>
    <property type="evidence" value="ECO:0007669"/>
    <property type="project" value="InterPro"/>
</dbReference>
<dbReference type="SUPFAM" id="SSF52540">
    <property type="entry name" value="P-loop containing nucleoside triphosphate hydrolases"/>
    <property type="match status" value="1"/>
</dbReference>
<dbReference type="EMBL" id="CAJPIZ010000369">
    <property type="protein sequence ID" value="CAG2101260.1"/>
    <property type="molecule type" value="Genomic_DNA"/>
</dbReference>
<dbReference type="EMBL" id="OC854944">
    <property type="protein sequence ID" value="CAD7620830.1"/>
    <property type="molecule type" value="Genomic_DNA"/>
</dbReference>
<protein>
    <recommendedName>
        <fullName evidence="3">Cytosolic fatty-acid binding proteins domain-containing protein</fullName>
    </recommendedName>
</protein>
<evidence type="ECO:0000259" key="3">
    <source>
        <dbReference type="PROSITE" id="PS00214"/>
    </source>
</evidence>
<dbReference type="AlphaFoldDB" id="A0A7R9KDH0"/>
<feature type="domain" description="Cytosolic fatty-acid binding proteins" evidence="3">
    <location>
        <begin position="6"/>
        <end position="23"/>
    </location>
</feature>
<dbReference type="PANTHER" id="PTHR11783">
    <property type="entry name" value="SULFOTRANSFERASE SULT"/>
    <property type="match status" value="1"/>
</dbReference>
<dbReference type="InterPro" id="IPR000863">
    <property type="entry name" value="Sulfotransferase_dom"/>
</dbReference>
<keyword evidence="5" id="KW-1185">Reference proteome</keyword>
<reference evidence="4" key="1">
    <citation type="submission" date="2020-11" db="EMBL/GenBank/DDBJ databases">
        <authorList>
            <person name="Tran Van P."/>
        </authorList>
    </citation>
    <scope>NUCLEOTIDE SEQUENCE</scope>
</reference>
<dbReference type="CDD" id="cd00742">
    <property type="entry name" value="FABP"/>
    <property type="match status" value="1"/>
</dbReference>
<dbReference type="InterPro" id="IPR000463">
    <property type="entry name" value="Fatty_acid-bd"/>
</dbReference>
<dbReference type="Proteomes" id="UP000759131">
    <property type="component" value="Unassembled WGS sequence"/>
</dbReference>
<dbReference type="Gene3D" id="3.40.50.300">
    <property type="entry name" value="P-loop containing nucleotide triphosphate hydrolases"/>
    <property type="match status" value="2"/>
</dbReference>
<keyword evidence="2" id="KW-0808">Transferase</keyword>
<dbReference type="InterPro" id="IPR012674">
    <property type="entry name" value="Calycin"/>
</dbReference>
<evidence type="ECO:0000313" key="4">
    <source>
        <dbReference type="EMBL" id="CAD7620830.1"/>
    </source>
</evidence>
<evidence type="ECO:0000313" key="5">
    <source>
        <dbReference type="Proteomes" id="UP000759131"/>
    </source>
</evidence>
<dbReference type="PROSITE" id="PS00214">
    <property type="entry name" value="FABP"/>
    <property type="match status" value="1"/>
</dbReference>
<evidence type="ECO:0000256" key="2">
    <source>
        <dbReference type="ARBA" id="ARBA00022679"/>
    </source>
</evidence>
<proteinExistence type="inferred from homology"/>
<gene>
    <name evidence="4" type="ORF">OSB1V03_LOCUS1311</name>
</gene>
<dbReference type="Gene3D" id="2.40.128.20">
    <property type="match status" value="1"/>
</dbReference>